<proteinExistence type="predicted"/>
<dbReference type="AlphaFoldDB" id="A0A0V0GXL4"/>
<name>A0A0V0GXL4_SOLCH</name>
<dbReference type="PROSITE" id="PS51257">
    <property type="entry name" value="PROKAR_LIPOPROTEIN"/>
    <property type="match status" value="1"/>
</dbReference>
<organism evidence="2">
    <name type="scientific">Solanum chacoense</name>
    <name type="common">Chaco potato</name>
    <dbReference type="NCBI Taxonomy" id="4108"/>
    <lineage>
        <taxon>Eukaryota</taxon>
        <taxon>Viridiplantae</taxon>
        <taxon>Streptophyta</taxon>
        <taxon>Embryophyta</taxon>
        <taxon>Tracheophyta</taxon>
        <taxon>Spermatophyta</taxon>
        <taxon>Magnoliopsida</taxon>
        <taxon>eudicotyledons</taxon>
        <taxon>Gunneridae</taxon>
        <taxon>Pentapetalae</taxon>
        <taxon>asterids</taxon>
        <taxon>lamiids</taxon>
        <taxon>Solanales</taxon>
        <taxon>Solanaceae</taxon>
        <taxon>Solanoideae</taxon>
        <taxon>Solaneae</taxon>
        <taxon>Solanum</taxon>
    </lineage>
</organism>
<evidence type="ECO:0000256" key="1">
    <source>
        <dbReference type="SAM" id="SignalP"/>
    </source>
</evidence>
<reference evidence="2" key="1">
    <citation type="submission" date="2015-12" db="EMBL/GenBank/DDBJ databases">
        <title>Gene expression during late stages of embryo sac development: a critical building block for successful pollen-pistil interactions.</title>
        <authorList>
            <person name="Liu Y."/>
            <person name="Joly V."/>
            <person name="Sabar M."/>
            <person name="Matton D.P."/>
        </authorList>
    </citation>
    <scope>NUCLEOTIDE SEQUENCE</scope>
</reference>
<protein>
    <submittedName>
        <fullName evidence="2">Putative ovule protein</fullName>
    </submittedName>
</protein>
<keyword evidence="1" id="KW-0732">Signal</keyword>
<evidence type="ECO:0000313" key="2">
    <source>
        <dbReference type="EMBL" id="JAP12830.1"/>
    </source>
</evidence>
<feature type="chain" id="PRO_5006865626" evidence="1">
    <location>
        <begin position="39"/>
        <end position="99"/>
    </location>
</feature>
<feature type="signal peptide" evidence="1">
    <location>
        <begin position="1"/>
        <end position="38"/>
    </location>
</feature>
<sequence length="99" mass="10594">MKKQSSHTSIKSFMMGLCFSMLACLRQLLTACLTVSLAFCISSAENLCSTMPSGPGCSTLTTVSTSSSSCLKNLEKGNTLPSFDSDTVIFLLPIRINFP</sequence>
<dbReference type="EMBL" id="GEDG01028985">
    <property type="protein sequence ID" value="JAP12830.1"/>
    <property type="molecule type" value="Transcribed_RNA"/>
</dbReference>
<accession>A0A0V0GXL4</accession>